<dbReference type="InterPro" id="IPR019088">
    <property type="entry name" value="CHP02186-rel_TM"/>
</dbReference>
<reference evidence="2" key="2">
    <citation type="journal article" date="2023" name="Syst. Appl. Microbiol.">
        <title>Govania unica gen. nov., sp. nov., a rare biosphere bacterium that represents a novel family in the class Alphaproteobacteria.</title>
        <authorList>
            <person name="Vandamme P."/>
            <person name="Peeters C."/>
            <person name="Hettiarachchi A."/>
            <person name="Cnockaert M."/>
            <person name="Carlier A."/>
        </authorList>
    </citation>
    <scope>NUCLEOTIDE SEQUENCE</scope>
    <source>
        <strain evidence="2">LMG 31809</strain>
    </source>
</reference>
<evidence type="ECO:0000256" key="1">
    <source>
        <dbReference type="SAM" id="Phobius"/>
    </source>
</evidence>
<reference evidence="2" key="1">
    <citation type="submission" date="2022-08" db="EMBL/GenBank/DDBJ databases">
        <authorList>
            <person name="Vandamme P."/>
            <person name="Hettiarachchi A."/>
            <person name="Peeters C."/>
            <person name="Cnockaert M."/>
            <person name="Carlier A."/>
        </authorList>
    </citation>
    <scope>NUCLEOTIDE SEQUENCE</scope>
    <source>
        <strain evidence="2">LMG 31809</strain>
    </source>
</reference>
<evidence type="ECO:0000313" key="2">
    <source>
        <dbReference type="EMBL" id="MDA5192478.1"/>
    </source>
</evidence>
<dbReference type="AlphaFoldDB" id="A0A9X3TV90"/>
<keyword evidence="1" id="KW-0812">Transmembrane</keyword>
<evidence type="ECO:0000313" key="3">
    <source>
        <dbReference type="Proteomes" id="UP001141619"/>
    </source>
</evidence>
<gene>
    <name evidence="2" type="ORF">NYP16_00705</name>
</gene>
<keyword evidence="1" id="KW-1133">Transmembrane helix</keyword>
<accession>A0A9X3TV90</accession>
<protein>
    <submittedName>
        <fullName evidence="2">TIGR02186 family protein</fullName>
    </submittedName>
</protein>
<proteinExistence type="predicted"/>
<keyword evidence="1" id="KW-0472">Membrane</keyword>
<dbReference type="RefSeq" id="WP_274942185.1">
    <property type="nucleotide sequence ID" value="NZ_JANWOI010000001.1"/>
</dbReference>
<name>A0A9X3TV90_9PROT</name>
<sequence>MVLALAQGQAAAEDKLETSTGRADPRGLIADISSNQIAITSSFRGTSLLLFGAIDWRRVQHDKWTRAPRPGETLNDETNRRPFDVIMVVEGPKQSYVVRRKEKIGGIWVNRHAATVRDLPSFYALTATRAPVEILMPAELKRYPVGFAELPFKWSAAPPAAQTTSYRNAVLRDLVSARVYSERPGSLVVMDHTLFRAEVEFPANVPVGPYRVNIYLVWDGKVIAHQTAPLSIDKIGFERAVYTFAKSEPALYGLIAVIIAVVAGMFAGALTRRFTG</sequence>
<comment type="caution">
    <text evidence="2">The sequence shown here is derived from an EMBL/GenBank/DDBJ whole genome shotgun (WGS) entry which is preliminary data.</text>
</comment>
<feature type="transmembrane region" description="Helical" evidence="1">
    <location>
        <begin position="250"/>
        <end position="270"/>
    </location>
</feature>
<dbReference type="Proteomes" id="UP001141619">
    <property type="component" value="Unassembled WGS sequence"/>
</dbReference>
<keyword evidence="3" id="KW-1185">Reference proteome</keyword>
<dbReference type="EMBL" id="JANWOI010000001">
    <property type="protein sequence ID" value="MDA5192478.1"/>
    <property type="molecule type" value="Genomic_DNA"/>
</dbReference>
<dbReference type="Pfam" id="PF09608">
    <property type="entry name" value="Alph_Pro_TM"/>
    <property type="match status" value="1"/>
</dbReference>
<organism evidence="2 3">
    <name type="scientific">Govanella unica</name>
    <dbReference type="NCBI Taxonomy" id="2975056"/>
    <lineage>
        <taxon>Bacteria</taxon>
        <taxon>Pseudomonadati</taxon>
        <taxon>Pseudomonadota</taxon>
        <taxon>Alphaproteobacteria</taxon>
        <taxon>Emcibacterales</taxon>
        <taxon>Govanellaceae</taxon>
        <taxon>Govanella</taxon>
    </lineage>
</organism>